<dbReference type="PANTHER" id="PTHR23023">
    <property type="entry name" value="DIMETHYLANILINE MONOOXYGENASE"/>
    <property type="match status" value="1"/>
</dbReference>
<dbReference type="SUPFAM" id="SSF51905">
    <property type="entry name" value="FAD/NAD(P)-binding domain"/>
    <property type="match status" value="4"/>
</dbReference>
<dbReference type="InterPro" id="IPR020946">
    <property type="entry name" value="Flavin_mOase-like"/>
</dbReference>
<dbReference type="InterPro" id="IPR050346">
    <property type="entry name" value="FMO-like"/>
</dbReference>
<dbReference type="GO" id="GO:0004499">
    <property type="term" value="F:N,N-dimethylaniline monooxygenase activity"/>
    <property type="evidence" value="ECO:0007669"/>
    <property type="project" value="InterPro"/>
</dbReference>
<protein>
    <submittedName>
        <fullName evidence="7">FAD dependent oxidoreductase</fullName>
    </submittedName>
</protein>
<evidence type="ECO:0000256" key="2">
    <source>
        <dbReference type="ARBA" id="ARBA00022630"/>
    </source>
</evidence>
<feature type="domain" description="FAD dependent oxidoreductase" evidence="6">
    <location>
        <begin position="415"/>
        <end position="449"/>
    </location>
</feature>
<dbReference type="Pfam" id="PF00743">
    <property type="entry name" value="FMO-like"/>
    <property type="match status" value="2"/>
</dbReference>
<evidence type="ECO:0000313" key="8">
    <source>
        <dbReference type="Proteomes" id="UP000323067"/>
    </source>
</evidence>
<keyword evidence="3" id="KW-0274">FAD</keyword>
<evidence type="ECO:0000256" key="1">
    <source>
        <dbReference type="ARBA" id="ARBA00009183"/>
    </source>
</evidence>
<evidence type="ECO:0000256" key="3">
    <source>
        <dbReference type="ARBA" id="ARBA00022827"/>
    </source>
</evidence>
<dbReference type="OrthoDB" id="66881at2759"/>
<dbReference type="VEuPathDB" id="FungiDB:A9K55_006843"/>
<dbReference type="PRINTS" id="PR00419">
    <property type="entry name" value="ADXRDTASE"/>
</dbReference>
<gene>
    <name evidence="7" type="ORF">A9K55_006843</name>
</gene>
<dbReference type="InterPro" id="IPR006076">
    <property type="entry name" value="FAD-dep_OxRdtase"/>
</dbReference>
<dbReference type="Proteomes" id="UP000323067">
    <property type="component" value="Chromosome vi"/>
</dbReference>
<dbReference type="EMBL" id="CP023323">
    <property type="protein sequence ID" value="ATY60947.1"/>
    <property type="molecule type" value="Genomic_DNA"/>
</dbReference>
<name>A0A2H4SCX7_CORMI</name>
<keyword evidence="4" id="KW-0560">Oxidoreductase</keyword>
<organism evidence="7 8">
    <name type="scientific">Cordyceps militaris</name>
    <name type="common">Caterpillar fungus</name>
    <name type="synonym">Clavaria militaris</name>
    <dbReference type="NCBI Taxonomy" id="73501"/>
    <lineage>
        <taxon>Eukaryota</taxon>
        <taxon>Fungi</taxon>
        <taxon>Dikarya</taxon>
        <taxon>Ascomycota</taxon>
        <taxon>Pezizomycotina</taxon>
        <taxon>Sordariomycetes</taxon>
        <taxon>Hypocreomycetidae</taxon>
        <taxon>Hypocreales</taxon>
        <taxon>Cordycipitaceae</taxon>
        <taxon>Cordyceps</taxon>
    </lineage>
</organism>
<sequence>MTISSPRRVAILGAGASGVFSAAHLIACGIEVQVFERNDASGGVWLYDERPSLHPPFPSMKPSQADAPGPGRNDAEDIAIRRAPPGPCYQNLRTNVPTQLMAVSLLGMPLSTPEYVSHERVLEYIQNIAFKHGVHSATVYGARVEEVSKVNEKWVVTWTTEPKPHENGLLEVEHQSSFDAVVVATGHYHAPRVPDMPGLSRTRELHPSRVMHSKQYRRPESFCDKVILMIGGGVSSVDIAKDMTAARHIYQSTRNSGFDLDPRMLPKNASRVAEVVSLQVDDIDHVLGDDEPLPVSATITDGQVLRGLDFIVCCTGYHISLPFFPHHHDDNMRLQDANDVILVTDGTQVHNLHKDIFYIPDPTLAFAGLPTYTFTHSVFDFQAITIAQVFSGVVDLPKQADMRAEYEDKLRKMPRVAVIGAGISGVVSAAHLLRAGLEVVVFERSSESGGIWIHSSETAIEPQYPCVKPEDADELRGPGKFTSKERRRLLHAPPGPCYDSLQNNIDTPLMQVTLNAWPKGTPRVVSHSVIKDYIQETAAKTGTSAVTVYGALVTRMWKRDSEWCVQWAPFEEDDCEAKDAAEQDIWTFDAVVVASGHYHAPRIPDIPGLADAKARYPTRIKHSKYFRNATEYKNKDVLLIGGGVSSTDIAKDIGRCSRKIYQSTRNGMSDMPASVLPKNATRVAEAVAITVDPAPTTALDGASFTIHLSHGAAISGIDSIIICTGYQFTLPFLPQFHDSGVAPAAAGDRLLTTDGGQVHNLHRDIFYIPDPTLAFVGLPLFSSTFSLFEFQAVAVAAVFAGVAPLPPAPALRDEYRERVRRKGLGRYLHALKEEEEEYVRDLVEWVNAGRRQHGLQLLQGHTPTWKREKQRVREAIVRLRAARDGERAAAEVEAGQAQVNGNEHRAF</sequence>
<dbReference type="GO" id="GO:0050660">
    <property type="term" value="F:flavin adenine dinucleotide binding"/>
    <property type="evidence" value="ECO:0007669"/>
    <property type="project" value="InterPro"/>
</dbReference>
<keyword evidence="2" id="KW-0285">Flavoprotein</keyword>
<feature type="region of interest" description="Disordered" evidence="5">
    <location>
        <begin position="55"/>
        <end position="74"/>
    </location>
</feature>
<reference evidence="7 8" key="1">
    <citation type="journal article" date="2017" name="BMC Genomics">
        <title>Chromosome level assembly and secondary metabolite potential of the parasitic fungus Cordyceps militaris.</title>
        <authorList>
            <person name="Kramer G.J."/>
            <person name="Nodwell J.R."/>
        </authorList>
    </citation>
    <scope>NUCLEOTIDE SEQUENCE [LARGE SCALE GENOMIC DNA]</scope>
    <source>
        <strain evidence="7 8">ATCC 34164</strain>
    </source>
</reference>
<evidence type="ECO:0000259" key="6">
    <source>
        <dbReference type="Pfam" id="PF01266"/>
    </source>
</evidence>
<proteinExistence type="inferred from homology"/>
<evidence type="ECO:0000256" key="5">
    <source>
        <dbReference type="SAM" id="MobiDB-lite"/>
    </source>
</evidence>
<evidence type="ECO:0000313" key="7">
    <source>
        <dbReference type="EMBL" id="ATY60947.1"/>
    </source>
</evidence>
<dbReference type="Gene3D" id="3.50.50.60">
    <property type="entry name" value="FAD/NAD(P)-binding domain"/>
    <property type="match status" value="4"/>
</dbReference>
<evidence type="ECO:0000256" key="4">
    <source>
        <dbReference type="ARBA" id="ARBA00023002"/>
    </source>
</evidence>
<comment type="similarity">
    <text evidence="1">Belongs to the FMO family.</text>
</comment>
<dbReference type="AlphaFoldDB" id="A0A2H4SCX7"/>
<dbReference type="GO" id="GO:0050661">
    <property type="term" value="F:NADP binding"/>
    <property type="evidence" value="ECO:0007669"/>
    <property type="project" value="InterPro"/>
</dbReference>
<accession>A0A2H4SCX7</accession>
<dbReference type="VEuPathDB" id="FungiDB:CCM_02056"/>
<dbReference type="InterPro" id="IPR036188">
    <property type="entry name" value="FAD/NAD-bd_sf"/>
</dbReference>
<dbReference type="VEuPathDB" id="FungiDB:CCM_02057"/>
<dbReference type="Pfam" id="PF01266">
    <property type="entry name" value="DAO"/>
    <property type="match status" value="1"/>
</dbReference>